<evidence type="ECO:0000313" key="2">
    <source>
        <dbReference type="EMBL" id="KAH1067026.1"/>
    </source>
</evidence>
<dbReference type="InterPro" id="IPR053151">
    <property type="entry name" value="RNase_H-like"/>
</dbReference>
<dbReference type="GO" id="GO:0004523">
    <property type="term" value="F:RNA-DNA hybrid ribonuclease activity"/>
    <property type="evidence" value="ECO:0007669"/>
    <property type="project" value="InterPro"/>
</dbReference>
<dbReference type="Proteomes" id="UP000828251">
    <property type="component" value="Unassembled WGS sequence"/>
</dbReference>
<organism evidence="2 3">
    <name type="scientific">Gossypium stocksii</name>
    <dbReference type="NCBI Taxonomy" id="47602"/>
    <lineage>
        <taxon>Eukaryota</taxon>
        <taxon>Viridiplantae</taxon>
        <taxon>Streptophyta</taxon>
        <taxon>Embryophyta</taxon>
        <taxon>Tracheophyta</taxon>
        <taxon>Spermatophyta</taxon>
        <taxon>Magnoliopsida</taxon>
        <taxon>eudicotyledons</taxon>
        <taxon>Gunneridae</taxon>
        <taxon>Pentapetalae</taxon>
        <taxon>rosids</taxon>
        <taxon>malvids</taxon>
        <taxon>Malvales</taxon>
        <taxon>Malvaceae</taxon>
        <taxon>Malvoideae</taxon>
        <taxon>Gossypium</taxon>
    </lineage>
</organism>
<reference evidence="2 3" key="1">
    <citation type="journal article" date="2021" name="Plant Biotechnol. J.">
        <title>Multi-omics assisted identification of the key and species-specific regulatory components of drought-tolerant mechanisms in Gossypium stocksii.</title>
        <authorList>
            <person name="Yu D."/>
            <person name="Ke L."/>
            <person name="Zhang D."/>
            <person name="Wu Y."/>
            <person name="Sun Y."/>
            <person name="Mei J."/>
            <person name="Sun J."/>
            <person name="Sun Y."/>
        </authorList>
    </citation>
    <scope>NUCLEOTIDE SEQUENCE [LARGE SCALE GENOMIC DNA]</scope>
    <source>
        <strain evidence="3">cv. E1</strain>
        <tissue evidence="2">Leaf</tissue>
    </source>
</reference>
<dbReference type="PANTHER" id="PTHR47723:SF19">
    <property type="entry name" value="POLYNUCLEOTIDYL TRANSFERASE, RIBONUCLEASE H-LIKE SUPERFAMILY PROTEIN"/>
    <property type="match status" value="1"/>
</dbReference>
<dbReference type="InterPro" id="IPR044730">
    <property type="entry name" value="RNase_H-like_dom_plant"/>
</dbReference>
<dbReference type="SUPFAM" id="SSF53098">
    <property type="entry name" value="Ribonuclease H-like"/>
    <property type="match status" value="1"/>
</dbReference>
<dbReference type="PANTHER" id="PTHR47723">
    <property type="entry name" value="OS05G0353850 PROTEIN"/>
    <property type="match status" value="1"/>
</dbReference>
<accession>A0A9D3ZU97</accession>
<dbReference type="EMBL" id="JAIQCV010000009">
    <property type="protein sequence ID" value="KAH1067026.1"/>
    <property type="molecule type" value="Genomic_DNA"/>
</dbReference>
<keyword evidence="3" id="KW-1185">Reference proteome</keyword>
<dbReference type="AlphaFoldDB" id="A0A9D3ZU97"/>
<dbReference type="OrthoDB" id="956692at2759"/>
<dbReference type="GO" id="GO:0003676">
    <property type="term" value="F:nucleic acid binding"/>
    <property type="evidence" value="ECO:0007669"/>
    <property type="project" value="InterPro"/>
</dbReference>
<evidence type="ECO:0000313" key="3">
    <source>
        <dbReference type="Proteomes" id="UP000828251"/>
    </source>
</evidence>
<comment type="caution">
    <text evidence="2">The sequence shown here is derived from an EMBL/GenBank/DDBJ whole genome shotgun (WGS) entry which is preliminary data.</text>
</comment>
<gene>
    <name evidence="2" type="ORF">J1N35_032013</name>
</gene>
<dbReference type="CDD" id="cd06222">
    <property type="entry name" value="RNase_H_like"/>
    <property type="match status" value="1"/>
</dbReference>
<proteinExistence type="predicted"/>
<evidence type="ECO:0000259" key="1">
    <source>
        <dbReference type="Pfam" id="PF13456"/>
    </source>
</evidence>
<name>A0A9D3ZU97_9ROSI</name>
<dbReference type="InterPro" id="IPR002156">
    <property type="entry name" value="RNaseH_domain"/>
</dbReference>
<sequence length="98" mass="11050">MQLDTGLATAGGVVRDKEGQWIMGFHRFLGKCSVFNAELWGILEGLKLIRRLGYDHVIIHSNSLEVVKSILGSSSIASNSLLIRRIHNIMSQENHWFM</sequence>
<dbReference type="InterPro" id="IPR036397">
    <property type="entry name" value="RNaseH_sf"/>
</dbReference>
<dbReference type="Pfam" id="PF13456">
    <property type="entry name" value="RVT_3"/>
    <property type="match status" value="1"/>
</dbReference>
<dbReference type="InterPro" id="IPR012337">
    <property type="entry name" value="RNaseH-like_sf"/>
</dbReference>
<protein>
    <recommendedName>
        <fullName evidence="1">RNase H type-1 domain-containing protein</fullName>
    </recommendedName>
</protein>
<feature type="domain" description="RNase H type-1" evidence="1">
    <location>
        <begin position="4"/>
        <end position="92"/>
    </location>
</feature>
<dbReference type="Gene3D" id="3.30.420.10">
    <property type="entry name" value="Ribonuclease H-like superfamily/Ribonuclease H"/>
    <property type="match status" value="1"/>
</dbReference>